<evidence type="ECO:0000256" key="10">
    <source>
        <dbReference type="ARBA" id="ARBA00023455"/>
    </source>
</evidence>
<feature type="transmembrane region" description="Helical" evidence="11">
    <location>
        <begin position="156"/>
        <end position="181"/>
    </location>
</feature>
<keyword evidence="4" id="KW-0997">Cell inner membrane</keyword>
<accession>A0A3M2LA22</accession>
<feature type="domain" description="ABC transmembrane type-1" evidence="13">
    <location>
        <begin position="46"/>
        <end position="328"/>
    </location>
</feature>
<keyword evidence="3" id="KW-1003">Cell membrane</keyword>
<dbReference type="InterPro" id="IPR003593">
    <property type="entry name" value="AAA+_ATPase"/>
</dbReference>
<dbReference type="PROSITE" id="PS00211">
    <property type="entry name" value="ABC_TRANSPORTER_1"/>
    <property type="match status" value="1"/>
</dbReference>
<evidence type="ECO:0000313" key="14">
    <source>
        <dbReference type="EMBL" id="RMI34264.1"/>
    </source>
</evidence>
<keyword evidence="2" id="KW-0813">Transport</keyword>
<dbReference type="Gene3D" id="3.40.50.300">
    <property type="entry name" value="P-loop containing nucleotide triphosphate hydrolases"/>
    <property type="match status" value="1"/>
</dbReference>
<dbReference type="EMBL" id="RFFH01000002">
    <property type="protein sequence ID" value="RMI34264.1"/>
    <property type="molecule type" value="Genomic_DNA"/>
</dbReference>
<organism evidence="14 15">
    <name type="scientific">Nocardia stercoris</name>
    <dbReference type="NCBI Taxonomy" id="2483361"/>
    <lineage>
        <taxon>Bacteria</taxon>
        <taxon>Bacillati</taxon>
        <taxon>Actinomycetota</taxon>
        <taxon>Actinomycetes</taxon>
        <taxon>Mycobacteriales</taxon>
        <taxon>Nocardiaceae</taxon>
        <taxon>Nocardia</taxon>
    </lineage>
</organism>
<evidence type="ECO:0000256" key="1">
    <source>
        <dbReference type="ARBA" id="ARBA00004429"/>
    </source>
</evidence>
<dbReference type="InterPro" id="IPR036640">
    <property type="entry name" value="ABC1_TM_sf"/>
</dbReference>
<gene>
    <name evidence="14" type="ORF">EBN03_07640</name>
</gene>
<feature type="transmembrane region" description="Helical" evidence="11">
    <location>
        <begin position="82"/>
        <end position="102"/>
    </location>
</feature>
<evidence type="ECO:0000256" key="6">
    <source>
        <dbReference type="ARBA" id="ARBA00022741"/>
    </source>
</evidence>
<keyword evidence="5 11" id="KW-0812">Transmembrane</keyword>
<keyword evidence="8 11" id="KW-1133">Transmembrane helix</keyword>
<dbReference type="PROSITE" id="PS50893">
    <property type="entry name" value="ABC_TRANSPORTER_2"/>
    <property type="match status" value="1"/>
</dbReference>
<evidence type="ECO:0000256" key="8">
    <source>
        <dbReference type="ARBA" id="ARBA00022989"/>
    </source>
</evidence>
<dbReference type="OrthoDB" id="9806127at2"/>
<dbReference type="Proteomes" id="UP000279275">
    <property type="component" value="Unassembled WGS sequence"/>
</dbReference>
<evidence type="ECO:0000256" key="4">
    <source>
        <dbReference type="ARBA" id="ARBA00022519"/>
    </source>
</evidence>
<keyword evidence="7 14" id="KW-0067">ATP-binding</keyword>
<dbReference type="InterPro" id="IPR027417">
    <property type="entry name" value="P-loop_NTPase"/>
</dbReference>
<dbReference type="InterPro" id="IPR039421">
    <property type="entry name" value="Type_1_exporter"/>
</dbReference>
<reference evidence="14 15" key="1">
    <citation type="submission" date="2018-10" db="EMBL/GenBank/DDBJ databases">
        <title>Isolation from cow dung.</title>
        <authorList>
            <person name="Ling L."/>
        </authorList>
    </citation>
    <scope>NUCLEOTIDE SEQUENCE [LARGE SCALE GENOMIC DNA]</scope>
    <source>
        <strain evidence="14 15">NEAU-LL90</strain>
    </source>
</reference>
<feature type="transmembrane region" description="Helical" evidence="11">
    <location>
        <begin position="41"/>
        <end position="70"/>
    </location>
</feature>
<keyword evidence="6" id="KW-0547">Nucleotide-binding</keyword>
<comment type="subcellular location">
    <subcellularLocation>
        <location evidence="1">Cell inner membrane</location>
        <topology evidence="1">Multi-pass membrane protein</topology>
    </subcellularLocation>
</comment>
<evidence type="ECO:0000256" key="7">
    <source>
        <dbReference type="ARBA" id="ARBA00022840"/>
    </source>
</evidence>
<comment type="similarity">
    <text evidence="10">Belongs to the ABC transporter superfamily. Siderophore-Fe(3+) uptake transporter (SIUT) (TC 3.A.1.21) family.</text>
</comment>
<dbReference type="SUPFAM" id="SSF52540">
    <property type="entry name" value="P-loop containing nucleoside triphosphate hydrolases"/>
    <property type="match status" value="1"/>
</dbReference>
<dbReference type="Gene3D" id="1.20.1560.10">
    <property type="entry name" value="ABC transporter type 1, transmembrane domain"/>
    <property type="match status" value="1"/>
</dbReference>
<dbReference type="GO" id="GO:0015421">
    <property type="term" value="F:ABC-type oligopeptide transporter activity"/>
    <property type="evidence" value="ECO:0007669"/>
    <property type="project" value="TreeGrafter"/>
</dbReference>
<dbReference type="AlphaFoldDB" id="A0A3M2LA22"/>
<dbReference type="Pfam" id="PF00005">
    <property type="entry name" value="ABC_tran"/>
    <property type="match status" value="1"/>
</dbReference>
<comment type="caution">
    <text evidence="14">The sequence shown here is derived from an EMBL/GenBank/DDBJ whole genome shotgun (WGS) entry which is preliminary data.</text>
</comment>
<dbReference type="GO" id="GO:0016887">
    <property type="term" value="F:ATP hydrolysis activity"/>
    <property type="evidence" value="ECO:0007669"/>
    <property type="project" value="InterPro"/>
</dbReference>
<dbReference type="InterPro" id="IPR003439">
    <property type="entry name" value="ABC_transporter-like_ATP-bd"/>
</dbReference>
<evidence type="ECO:0000256" key="2">
    <source>
        <dbReference type="ARBA" id="ARBA00022448"/>
    </source>
</evidence>
<keyword evidence="15" id="KW-1185">Reference proteome</keyword>
<dbReference type="GO" id="GO:0005886">
    <property type="term" value="C:plasma membrane"/>
    <property type="evidence" value="ECO:0007669"/>
    <property type="project" value="UniProtKB-SubCell"/>
</dbReference>
<evidence type="ECO:0000313" key="15">
    <source>
        <dbReference type="Proteomes" id="UP000279275"/>
    </source>
</evidence>
<keyword evidence="9 11" id="KW-0472">Membrane</keyword>
<name>A0A3M2LA22_9NOCA</name>
<dbReference type="PANTHER" id="PTHR43394:SF1">
    <property type="entry name" value="ATP-BINDING CASSETTE SUB-FAMILY B MEMBER 10, MITOCHONDRIAL"/>
    <property type="match status" value="1"/>
</dbReference>
<dbReference type="PROSITE" id="PS50929">
    <property type="entry name" value="ABC_TM1F"/>
    <property type="match status" value="1"/>
</dbReference>
<evidence type="ECO:0000259" key="12">
    <source>
        <dbReference type="PROSITE" id="PS50893"/>
    </source>
</evidence>
<feature type="transmembrane region" description="Helical" evidence="11">
    <location>
        <begin position="269"/>
        <end position="291"/>
    </location>
</feature>
<dbReference type="SUPFAM" id="SSF90123">
    <property type="entry name" value="ABC transporter transmembrane region"/>
    <property type="match status" value="1"/>
</dbReference>
<dbReference type="SMART" id="SM00382">
    <property type="entry name" value="AAA"/>
    <property type="match status" value="1"/>
</dbReference>
<dbReference type="InterPro" id="IPR011527">
    <property type="entry name" value="ABC1_TM_dom"/>
</dbReference>
<dbReference type="FunFam" id="3.40.50.300:FF:000221">
    <property type="entry name" value="Multidrug ABC transporter ATP-binding protein"/>
    <property type="match status" value="1"/>
</dbReference>
<dbReference type="GO" id="GO:0005524">
    <property type="term" value="F:ATP binding"/>
    <property type="evidence" value="ECO:0007669"/>
    <property type="project" value="UniProtKB-KW"/>
</dbReference>
<feature type="transmembrane region" description="Helical" evidence="11">
    <location>
        <begin position="297"/>
        <end position="324"/>
    </location>
</feature>
<evidence type="ECO:0000256" key="11">
    <source>
        <dbReference type="SAM" id="Phobius"/>
    </source>
</evidence>
<dbReference type="CDD" id="cd18543">
    <property type="entry name" value="ABC_6TM_Rv0194_D1_like"/>
    <property type="match status" value="1"/>
</dbReference>
<evidence type="ECO:0000259" key="13">
    <source>
        <dbReference type="PROSITE" id="PS50929"/>
    </source>
</evidence>
<proteinExistence type="inferred from homology"/>
<feature type="domain" description="ABC transporter" evidence="12">
    <location>
        <begin position="363"/>
        <end position="603"/>
    </location>
</feature>
<dbReference type="Pfam" id="PF00664">
    <property type="entry name" value="ABC_membrane"/>
    <property type="match status" value="1"/>
</dbReference>
<sequence>MKGRTLSVALAVDPVTAETEFVETVPVPGALRRMGPLVRPYRHIFLGALLLSGVGMVCDILTPVLTAAIVDGPIAHRDAGALALPVSGVAVLAGCSAVSSWWRRRIIAAPAAELEVGLRAKLFRRLQVLSVGAHDGLESGQLTSRAVTDLSMLRRFFAFGAPTLLALGATVILGVLVLFLFSWQIGVVESLVAVPLVALATRFEKSYGRAARRAQDKSGDLATIVEESAQGIRVLKAFGRGPWFGRRFEREAEALRGLQLEITGLAARLWTALNLLSALGIAAALAVGGYLETRHQMTIGTLVAGITLATFLQWPIMGFGFLLAEMNQARAAAERYWEIIDTPLDIEDPERPVPPPAPLRGELRFENVSFCFPDADYELLKDVSLALRPGEIVAVVGATGSGKSALLALVPRLYDVTGGAVTVAGVDVRSLRTAELRGLVSVAFEEPVLFSASVRENITLGFPDADADRVRTALEVAQAADFVADLPWGLNTRIGEQGLSLSGGQRQRLALARAVLDRSKHTDGHIVVLDDPLSALDVTTEEQVQRRLRTALDGATVLLVAHRPSTAAWADRVAVLDEGRIIADGPHEQLLQTCPRYRELMGGTDEDSAATALTEVVSRT</sequence>
<evidence type="ECO:0000256" key="5">
    <source>
        <dbReference type="ARBA" id="ARBA00022692"/>
    </source>
</evidence>
<dbReference type="PANTHER" id="PTHR43394">
    <property type="entry name" value="ATP-DEPENDENT PERMEASE MDL1, MITOCHONDRIAL"/>
    <property type="match status" value="1"/>
</dbReference>
<dbReference type="InterPro" id="IPR017871">
    <property type="entry name" value="ABC_transporter-like_CS"/>
</dbReference>
<evidence type="ECO:0000256" key="3">
    <source>
        <dbReference type="ARBA" id="ARBA00022475"/>
    </source>
</evidence>
<evidence type="ECO:0000256" key="9">
    <source>
        <dbReference type="ARBA" id="ARBA00023136"/>
    </source>
</evidence>
<protein>
    <submittedName>
        <fullName evidence="14">ABC transporter ATP-binding protein</fullName>
    </submittedName>
</protein>